<dbReference type="eggNOG" id="ENOG502ZFZE">
    <property type="taxonomic scope" value="Bacteria"/>
</dbReference>
<evidence type="ECO:0000313" key="2">
    <source>
        <dbReference type="EMBL" id="PPI14324.1"/>
    </source>
</evidence>
<dbReference type="Proteomes" id="UP000237966">
    <property type="component" value="Unassembled WGS sequence"/>
</dbReference>
<evidence type="ECO:0000313" key="4">
    <source>
        <dbReference type="Proteomes" id="UP000237966"/>
    </source>
</evidence>
<dbReference type="KEGG" id="rtx:TI83_07205"/>
<evidence type="ECO:0000313" key="1">
    <source>
        <dbReference type="EMBL" id="KKM44263.1"/>
    </source>
</evidence>
<dbReference type="PATRIC" id="fig|145458.7.peg.1641"/>
<gene>
    <name evidence="2" type="ORF">C5C51_07010</name>
    <name evidence="1" type="ORF">VT73_10150</name>
</gene>
<proteinExistence type="predicted"/>
<dbReference type="KEGG" id="rtc:APU90_09875"/>
<evidence type="ECO:0000313" key="3">
    <source>
        <dbReference type="Proteomes" id="UP000052979"/>
    </source>
</evidence>
<name>A0A0C5BA70_9MICO</name>
<keyword evidence="3" id="KW-1185">Reference proteome</keyword>
<dbReference type="RefSeq" id="WP_027691491.1">
    <property type="nucleotide sequence ID" value="NZ_CP010848.1"/>
</dbReference>
<dbReference type="EMBL" id="LBFI01000057">
    <property type="protein sequence ID" value="KKM44263.1"/>
    <property type="molecule type" value="Genomic_DNA"/>
</dbReference>
<organism evidence="1 3">
    <name type="scientific">Rathayibacter toxicus</name>
    <dbReference type="NCBI Taxonomy" id="145458"/>
    <lineage>
        <taxon>Bacteria</taxon>
        <taxon>Bacillati</taxon>
        <taxon>Actinomycetota</taxon>
        <taxon>Actinomycetes</taxon>
        <taxon>Micrococcales</taxon>
        <taxon>Microbacteriaceae</taxon>
        <taxon>Rathayibacter</taxon>
    </lineage>
</organism>
<reference evidence="1 3" key="1">
    <citation type="submission" date="2015-04" db="EMBL/GenBank/DDBJ databases">
        <title>Draft genome sequence of Rathayibacter toxicus strain FH-142 (AKA 70134 or CS 32), a Western Australian isolate.</title>
        <authorList>
            <consortium name="Consortium for Microbial Forensics and Genomics (microFORGE)"/>
            <person name="Knight B.M."/>
            <person name="Roberts D.P."/>
            <person name="Lin D."/>
            <person name="Hari K."/>
            <person name="Fletcher J."/>
            <person name="Melcher U."/>
            <person name="Blagden T."/>
            <person name="Luster D.G."/>
            <person name="Sechler A.J."/>
            <person name="Schneider W.L."/>
            <person name="Winegar R.A."/>
        </authorList>
    </citation>
    <scope>NUCLEOTIDE SEQUENCE [LARGE SCALE GENOMIC DNA]</scope>
    <source>
        <strain evidence="1 3">FH142</strain>
    </source>
</reference>
<dbReference type="AlphaFoldDB" id="A0A0C5BA70"/>
<dbReference type="GeneID" id="93666920"/>
<dbReference type="Proteomes" id="UP000052979">
    <property type="component" value="Unassembled WGS sequence"/>
</dbReference>
<comment type="caution">
    <text evidence="1">The sequence shown here is derived from an EMBL/GenBank/DDBJ whole genome shotgun (WGS) entry which is preliminary data.</text>
</comment>
<dbReference type="OrthoDB" id="5121327at2"/>
<accession>A0A0C5BA70</accession>
<sequence>MKNFVLVIVGLGLGFVLAHQISRTDAGARLFADLNRRAKELGDAVSEGYHQREAELKAAIGEG</sequence>
<dbReference type="STRING" id="145458.APU90_09875"/>
<protein>
    <submittedName>
        <fullName evidence="1">Uncharacterized protein</fullName>
    </submittedName>
</protein>
<dbReference type="EMBL" id="PSWU01000012">
    <property type="protein sequence ID" value="PPI14324.1"/>
    <property type="molecule type" value="Genomic_DNA"/>
</dbReference>
<reference evidence="2 4" key="2">
    <citation type="submission" date="2018-02" db="EMBL/GenBank/DDBJ databases">
        <title>Bacteriophage NCPPB3778 and a type I-E CRISPR drive the evolution of the US Biological Select Agent, Rathayibacter toxicus.</title>
        <authorList>
            <person name="Davis E.W.II."/>
            <person name="Tabima J.F."/>
            <person name="Weisberg A.J."/>
            <person name="Lopes L.D."/>
            <person name="Wiseman M.S."/>
            <person name="Wiseman M.S."/>
            <person name="Pupko T."/>
            <person name="Belcher M.S."/>
            <person name="Sechler A.J."/>
            <person name="Tancos M.A."/>
            <person name="Schroeder B.K."/>
            <person name="Murray T.D."/>
            <person name="Luster D.G."/>
            <person name="Schneider W.L."/>
            <person name="Rogers E."/>
            <person name="Andreote F.D."/>
            <person name="Grunwald N.J."/>
            <person name="Putnam M.L."/>
            <person name="Chang J.H."/>
        </authorList>
    </citation>
    <scope>NUCLEOTIDE SEQUENCE [LARGE SCALE GENOMIC DNA]</scope>
    <source>
        <strain evidence="2 4">FH99</strain>
    </source>
</reference>